<gene>
    <name evidence="1" type="ORF">BO85DRAFT_522919</name>
</gene>
<reference evidence="1 2" key="1">
    <citation type="submission" date="2018-02" db="EMBL/GenBank/DDBJ databases">
        <title>The genomes of Aspergillus section Nigri reveals drivers in fungal speciation.</title>
        <authorList>
            <consortium name="DOE Joint Genome Institute"/>
            <person name="Vesth T.C."/>
            <person name="Nybo J."/>
            <person name="Theobald S."/>
            <person name="Brandl J."/>
            <person name="Frisvad J.C."/>
            <person name="Nielsen K.F."/>
            <person name="Lyhne E.K."/>
            <person name="Kogle M.E."/>
            <person name="Kuo A."/>
            <person name="Riley R."/>
            <person name="Clum A."/>
            <person name="Nolan M."/>
            <person name="Lipzen A."/>
            <person name="Salamov A."/>
            <person name="Henrissat B."/>
            <person name="Wiebenga A."/>
            <person name="De vries R.P."/>
            <person name="Grigoriev I.V."/>
            <person name="Mortensen U.H."/>
            <person name="Andersen M.R."/>
            <person name="Baker S.E."/>
        </authorList>
    </citation>
    <scope>NUCLEOTIDE SEQUENCE [LARGE SCALE GENOMIC DNA]</scope>
    <source>
        <strain evidence="1 2">CBS 112811</strain>
    </source>
</reference>
<sequence>MSVAVVAAGRVWFLLPSVFSVYPYGPEAYVFMAWVGSLFRVRVESDLAELPEQAYLQHEFGDVADCLRV</sequence>
<evidence type="ECO:0000313" key="1">
    <source>
        <dbReference type="EMBL" id="RAH54574.1"/>
    </source>
</evidence>
<dbReference type="Proteomes" id="UP000249526">
    <property type="component" value="Unassembled WGS sequence"/>
</dbReference>
<evidence type="ECO:0000313" key="2">
    <source>
        <dbReference type="Proteomes" id="UP000249526"/>
    </source>
</evidence>
<organism evidence="1 2">
    <name type="scientific">Aspergillus piperis CBS 112811</name>
    <dbReference type="NCBI Taxonomy" id="1448313"/>
    <lineage>
        <taxon>Eukaryota</taxon>
        <taxon>Fungi</taxon>
        <taxon>Dikarya</taxon>
        <taxon>Ascomycota</taxon>
        <taxon>Pezizomycotina</taxon>
        <taxon>Eurotiomycetes</taxon>
        <taxon>Eurotiomycetidae</taxon>
        <taxon>Eurotiales</taxon>
        <taxon>Aspergillaceae</taxon>
        <taxon>Aspergillus</taxon>
        <taxon>Aspergillus subgen. Circumdati</taxon>
    </lineage>
</organism>
<accession>A0A8G1VII6</accession>
<protein>
    <submittedName>
        <fullName evidence="1">Uncharacterized protein</fullName>
    </submittedName>
</protein>
<dbReference type="AlphaFoldDB" id="A0A8G1VII6"/>
<keyword evidence="2" id="KW-1185">Reference proteome</keyword>
<name>A0A8G1VII6_9EURO</name>
<dbReference type="RefSeq" id="XP_025512496.1">
    <property type="nucleotide sequence ID" value="XM_025665304.1"/>
</dbReference>
<dbReference type="EMBL" id="KZ825072">
    <property type="protein sequence ID" value="RAH54574.1"/>
    <property type="molecule type" value="Genomic_DNA"/>
</dbReference>
<dbReference type="GeneID" id="37168706"/>
<proteinExistence type="predicted"/>